<accession>A0A6J5SW41</accession>
<reference evidence="1" key="1">
    <citation type="submission" date="2020-05" db="EMBL/GenBank/DDBJ databases">
        <authorList>
            <person name="Chiriac C."/>
            <person name="Salcher M."/>
            <person name="Ghai R."/>
            <person name="Kavagutti S V."/>
        </authorList>
    </citation>
    <scope>NUCLEOTIDE SEQUENCE</scope>
</reference>
<proteinExistence type="predicted"/>
<dbReference type="EMBL" id="LR797461">
    <property type="protein sequence ID" value="CAB4218851.1"/>
    <property type="molecule type" value="Genomic_DNA"/>
</dbReference>
<protein>
    <submittedName>
        <fullName evidence="1">Uncharacterized protein</fullName>
    </submittedName>
</protein>
<name>A0A6J5SW41_9CAUD</name>
<gene>
    <name evidence="1" type="ORF">UFOVP1597_44</name>
</gene>
<sequence length="129" mass="12948">MTSVVRYVQNTSTAANVNVAVASTGGDYQLVAFDITTAAGIAAGANANILTWTGAGKIKSIQNVFIRAAGQGAVAQTGEVIPFGAVAQNTHSTITLDATGRTINIALLGTATPINAGATISLLLVIGNY</sequence>
<organism evidence="1">
    <name type="scientific">uncultured Caudovirales phage</name>
    <dbReference type="NCBI Taxonomy" id="2100421"/>
    <lineage>
        <taxon>Viruses</taxon>
        <taxon>Duplodnaviria</taxon>
        <taxon>Heunggongvirae</taxon>
        <taxon>Uroviricota</taxon>
        <taxon>Caudoviricetes</taxon>
        <taxon>Peduoviridae</taxon>
        <taxon>Maltschvirus</taxon>
        <taxon>Maltschvirus maltsch</taxon>
    </lineage>
</organism>
<evidence type="ECO:0000313" key="1">
    <source>
        <dbReference type="EMBL" id="CAB4218851.1"/>
    </source>
</evidence>